<dbReference type="EMBL" id="JAFHDT010000160">
    <property type="protein sequence ID" value="KAI7790336.1"/>
    <property type="molecule type" value="Genomic_DNA"/>
</dbReference>
<organism evidence="1 2">
    <name type="scientific">Triplophysa rosa</name>
    <name type="common">Cave loach</name>
    <dbReference type="NCBI Taxonomy" id="992332"/>
    <lineage>
        <taxon>Eukaryota</taxon>
        <taxon>Metazoa</taxon>
        <taxon>Chordata</taxon>
        <taxon>Craniata</taxon>
        <taxon>Vertebrata</taxon>
        <taxon>Euteleostomi</taxon>
        <taxon>Actinopterygii</taxon>
        <taxon>Neopterygii</taxon>
        <taxon>Teleostei</taxon>
        <taxon>Ostariophysi</taxon>
        <taxon>Cypriniformes</taxon>
        <taxon>Nemacheilidae</taxon>
        <taxon>Triplophysa</taxon>
    </lineage>
</organism>
<gene>
    <name evidence="1" type="ORF">IRJ41_024802</name>
</gene>
<sequence length="92" mass="10658">MWVHHLGPTRIRDFKVQEWNDGVTEGDVVVVKLCKGSVRLVKKEEHVRSSSDNASLFNHFIESPCQSKTKRLSIPTAHMTRRRRCRCRRGTA</sequence>
<dbReference type="AlphaFoldDB" id="A0A9W7W7W1"/>
<comment type="caution">
    <text evidence="1">The sequence shown here is derived from an EMBL/GenBank/DDBJ whole genome shotgun (WGS) entry which is preliminary data.</text>
</comment>
<keyword evidence="2" id="KW-1185">Reference proteome</keyword>
<dbReference type="Proteomes" id="UP001059041">
    <property type="component" value="Unassembled WGS sequence"/>
</dbReference>
<proteinExistence type="predicted"/>
<accession>A0A9W7W7W1</accession>
<evidence type="ECO:0000313" key="1">
    <source>
        <dbReference type="EMBL" id="KAI7790336.1"/>
    </source>
</evidence>
<evidence type="ECO:0000313" key="2">
    <source>
        <dbReference type="Proteomes" id="UP001059041"/>
    </source>
</evidence>
<reference evidence="1" key="1">
    <citation type="submission" date="2021-02" db="EMBL/GenBank/DDBJ databases">
        <title>Comparative genomics reveals that relaxation of natural selection precedes convergent phenotypic evolution of cavefish.</title>
        <authorList>
            <person name="Peng Z."/>
        </authorList>
    </citation>
    <scope>NUCLEOTIDE SEQUENCE</scope>
    <source>
        <tissue evidence="1">Muscle</tissue>
    </source>
</reference>
<name>A0A9W7W7W1_TRIRA</name>
<protein>
    <submittedName>
        <fullName evidence="1">Uncharacterized protein</fullName>
    </submittedName>
</protein>